<organism evidence="6 7">
    <name type="scientific">Musa acuminata subsp. malaccensis</name>
    <name type="common">Wild banana</name>
    <name type="synonym">Musa malaccensis</name>
    <dbReference type="NCBI Taxonomy" id="214687"/>
    <lineage>
        <taxon>Eukaryota</taxon>
        <taxon>Viridiplantae</taxon>
        <taxon>Streptophyta</taxon>
        <taxon>Embryophyta</taxon>
        <taxon>Tracheophyta</taxon>
        <taxon>Spermatophyta</taxon>
        <taxon>Magnoliopsida</taxon>
        <taxon>Liliopsida</taxon>
        <taxon>Zingiberales</taxon>
        <taxon>Musaceae</taxon>
        <taxon>Musa</taxon>
    </lineage>
</organism>
<dbReference type="InterPro" id="IPR011545">
    <property type="entry name" value="DEAD/DEAH_box_helicase_dom"/>
</dbReference>
<reference evidence="6" key="2">
    <citation type="submission" date="2021-05" db="UniProtKB">
        <authorList>
            <consortium name="EnsemblPlants"/>
        </authorList>
    </citation>
    <scope>IDENTIFICATION</scope>
    <source>
        <strain evidence="6">subsp. malaccensis</strain>
    </source>
</reference>
<dbReference type="Gramene" id="Ma05_t25060.1">
    <property type="protein sequence ID" value="Ma05_p25060.1"/>
    <property type="gene ID" value="Ma05_g25060"/>
</dbReference>
<dbReference type="InParanoid" id="A0A804J8A9"/>
<keyword evidence="2" id="KW-0347">Helicase</keyword>
<sequence>MVYTSMITFSCDPFHATLRSGIHQLMMTLPPSVLEFCSSLTMAWWNARPCCLLPPEKWHSKSRSGRIDQRVLFGGVHAVVGTPGRVLDVLRRRYLRPDHIKMFVLDEADEMLSRGFKDQIYDIFQLLPSRVQVGLLSATMPPEALEITKKFVNKPVRILVKRDELTLEGITQYYVNVDKEEWKFDTLCDLNELVAISQSVIIVNTRRKGHHIIMREFRSGSSRVLVNYV</sequence>
<reference evidence="5" key="1">
    <citation type="submission" date="2021-03" db="EMBL/GenBank/DDBJ databases">
        <authorList>
            <consortium name="Genoscope - CEA"/>
            <person name="William W."/>
        </authorList>
    </citation>
    <scope>NUCLEOTIDE SEQUENCE</scope>
    <source>
        <strain evidence="5">Doubled-haploid Pahang</strain>
    </source>
</reference>
<keyword evidence="3" id="KW-0694">RNA-binding</keyword>
<dbReference type="Proteomes" id="UP000012960">
    <property type="component" value="Unplaced"/>
</dbReference>
<dbReference type="GO" id="GO:0016787">
    <property type="term" value="F:hydrolase activity"/>
    <property type="evidence" value="ECO:0007669"/>
    <property type="project" value="UniProtKB-KW"/>
</dbReference>
<dbReference type="InterPro" id="IPR014001">
    <property type="entry name" value="Helicase_ATP-bd"/>
</dbReference>
<accession>A0A804J8A9</accession>
<gene>
    <name evidence="5" type="ORF">GSMUA_277030.1</name>
</gene>
<proteinExistence type="predicted"/>
<evidence type="ECO:0000256" key="1">
    <source>
        <dbReference type="ARBA" id="ARBA00022801"/>
    </source>
</evidence>
<feature type="domain" description="Helicase ATP-binding" evidence="4">
    <location>
        <begin position="57"/>
        <end position="158"/>
    </location>
</feature>
<keyword evidence="1" id="KW-0378">Hydrolase</keyword>
<dbReference type="Gene3D" id="3.40.50.300">
    <property type="entry name" value="P-loop containing nucleotide triphosphate hydrolases"/>
    <property type="match status" value="2"/>
</dbReference>
<dbReference type="InterPro" id="IPR000629">
    <property type="entry name" value="RNA-helicase_DEAD-box_CS"/>
</dbReference>
<dbReference type="SUPFAM" id="SSF52540">
    <property type="entry name" value="P-loop containing nucleoside triphosphate hydrolases"/>
    <property type="match status" value="1"/>
</dbReference>
<dbReference type="GO" id="GO:0005524">
    <property type="term" value="F:ATP binding"/>
    <property type="evidence" value="ECO:0007669"/>
    <property type="project" value="InterPro"/>
</dbReference>
<keyword evidence="2" id="KW-0067">ATP-binding</keyword>
<evidence type="ECO:0000256" key="3">
    <source>
        <dbReference type="ARBA" id="ARBA00022884"/>
    </source>
</evidence>
<dbReference type="EMBL" id="HG996470">
    <property type="protein sequence ID" value="CAG1839526.1"/>
    <property type="molecule type" value="Genomic_DNA"/>
</dbReference>
<dbReference type="InterPro" id="IPR027417">
    <property type="entry name" value="P-loop_NTPase"/>
</dbReference>
<dbReference type="EnsemblPlants" id="Ma05_t25060.1">
    <property type="protein sequence ID" value="Ma05_p25060.1"/>
    <property type="gene ID" value="Ma05_g25060"/>
</dbReference>
<dbReference type="PROSITE" id="PS51192">
    <property type="entry name" value="HELICASE_ATP_BIND_1"/>
    <property type="match status" value="1"/>
</dbReference>
<keyword evidence="2" id="KW-0547">Nucleotide-binding</keyword>
<dbReference type="GO" id="GO:0003723">
    <property type="term" value="F:RNA binding"/>
    <property type="evidence" value="ECO:0007669"/>
    <property type="project" value="UniProtKB-KW"/>
</dbReference>
<protein>
    <submittedName>
        <fullName evidence="5">(wild Malaysian banana) hypothetical protein</fullName>
    </submittedName>
</protein>
<dbReference type="PANTHER" id="PTHR47958">
    <property type="entry name" value="ATP-DEPENDENT RNA HELICASE DBP3"/>
    <property type="match status" value="1"/>
</dbReference>
<dbReference type="PROSITE" id="PS00039">
    <property type="entry name" value="DEAD_ATP_HELICASE"/>
    <property type="match status" value="1"/>
</dbReference>
<evidence type="ECO:0000256" key="2">
    <source>
        <dbReference type="ARBA" id="ARBA00022806"/>
    </source>
</evidence>
<evidence type="ECO:0000313" key="7">
    <source>
        <dbReference type="Proteomes" id="UP000012960"/>
    </source>
</evidence>
<dbReference type="SMART" id="SM00487">
    <property type="entry name" value="DEXDc"/>
    <property type="match status" value="1"/>
</dbReference>
<dbReference type="Pfam" id="PF00270">
    <property type="entry name" value="DEAD"/>
    <property type="match status" value="1"/>
</dbReference>
<keyword evidence="7" id="KW-1185">Reference proteome</keyword>
<evidence type="ECO:0000313" key="6">
    <source>
        <dbReference type="EnsemblPlants" id="Ma05_p25060.1"/>
    </source>
</evidence>
<name>A0A804J8A9_MUSAM</name>
<evidence type="ECO:0000313" key="5">
    <source>
        <dbReference type="EMBL" id="CAG1839526.1"/>
    </source>
</evidence>
<dbReference type="GO" id="GO:0004386">
    <property type="term" value="F:helicase activity"/>
    <property type="evidence" value="ECO:0007669"/>
    <property type="project" value="UniProtKB-KW"/>
</dbReference>
<dbReference type="AlphaFoldDB" id="A0A804J8A9"/>
<evidence type="ECO:0000259" key="4">
    <source>
        <dbReference type="PROSITE" id="PS51192"/>
    </source>
</evidence>